<dbReference type="PRINTS" id="PR00080">
    <property type="entry name" value="SDRFAMILY"/>
</dbReference>
<name>A0A437R1X9_9GAMM</name>
<dbReference type="EC" id="1.5.1.33" evidence="3"/>
<dbReference type="RefSeq" id="WP_127697768.1">
    <property type="nucleotide sequence ID" value="NZ_SACS01000003.1"/>
</dbReference>
<dbReference type="NCBIfam" id="NF006598">
    <property type="entry name" value="PRK09135.1"/>
    <property type="match status" value="1"/>
</dbReference>
<dbReference type="Proteomes" id="UP000283077">
    <property type="component" value="Unassembled WGS sequence"/>
</dbReference>
<dbReference type="Pfam" id="PF13561">
    <property type="entry name" value="adh_short_C2"/>
    <property type="match status" value="1"/>
</dbReference>
<dbReference type="SUPFAM" id="SSF51735">
    <property type="entry name" value="NAD(P)-binding Rossmann-fold domains"/>
    <property type="match status" value="1"/>
</dbReference>
<keyword evidence="4" id="KW-1185">Reference proteome</keyword>
<organism evidence="3 4">
    <name type="scientific">Rheinheimera riviphila</name>
    <dbReference type="NCBI Taxonomy" id="1834037"/>
    <lineage>
        <taxon>Bacteria</taxon>
        <taxon>Pseudomonadati</taxon>
        <taxon>Pseudomonadota</taxon>
        <taxon>Gammaproteobacteria</taxon>
        <taxon>Chromatiales</taxon>
        <taxon>Chromatiaceae</taxon>
        <taxon>Rheinheimera</taxon>
    </lineage>
</organism>
<dbReference type="InterPro" id="IPR020904">
    <property type="entry name" value="Sc_DH/Rdtase_CS"/>
</dbReference>
<comment type="caution">
    <text evidence="3">The sequence shown here is derived from an EMBL/GenBank/DDBJ whole genome shotgun (WGS) entry which is preliminary data.</text>
</comment>
<dbReference type="InterPro" id="IPR036291">
    <property type="entry name" value="NAD(P)-bd_dom_sf"/>
</dbReference>
<proteinExistence type="inferred from homology"/>
<sequence>MSETPVINQVSQTNAKVALVTGSAKRLGREIIRTLHQAGFRVIVHCRQSTADAAQLCQQLNALRPDSACWLKADLNDDIALAEFAAKVPQQFGRLDVLVNNASSFYPTPVGSATLTQWDDLFGSNVKAPFFLTQAFAAELSKQKGCVINLVDIHAEKPLAEHSVYCMAKAALVMMTKALARDLAPTIRVNGIAPGAILWPSAHTTAMPTLTEQDKTGILAQIPLGHLGQPTDIAQTVLFLATSPYITGQILAVDGGRSLGGANKA</sequence>
<dbReference type="EMBL" id="SACS01000003">
    <property type="protein sequence ID" value="RVU40755.1"/>
    <property type="molecule type" value="Genomic_DNA"/>
</dbReference>
<comment type="similarity">
    <text evidence="1">Belongs to the short-chain dehydrogenases/reductases (SDR) family.</text>
</comment>
<dbReference type="FunFam" id="3.40.50.720:FF:000084">
    <property type="entry name" value="Short-chain dehydrogenase reductase"/>
    <property type="match status" value="1"/>
</dbReference>
<evidence type="ECO:0000256" key="2">
    <source>
        <dbReference type="ARBA" id="ARBA00023002"/>
    </source>
</evidence>
<dbReference type="PRINTS" id="PR00081">
    <property type="entry name" value="GDHRDH"/>
</dbReference>
<evidence type="ECO:0000313" key="3">
    <source>
        <dbReference type="EMBL" id="RVU40755.1"/>
    </source>
</evidence>
<dbReference type="GO" id="GO:0047040">
    <property type="term" value="F:pteridine reductase activity"/>
    <property type="evidence" value="ECO:0007669"/>
    <property type="project" value="UniProtKB-EC"/>
</dbReference>
<dbReference type="InterPro" id="IPR002347">
    <property type="entry name" value="SDR_fam"/>
</dbReference>
<keyword evidence="2 3" id="KW-0560">Oxidoreductase</keyword>
<accession>A0A437R1X9</accession>
<dbReference type="OrthoDB" id="9793499at2"/>
<dbReference type="PROSITE" id="PS00061">
    <property type="entry name" value="ADH_SHORT"/>
    <property type="match status" value="1"/>
</dbReference>
<dbReference type="PANTHER" id="PTHR43639">
    <property type="entry name" value="OXIDOREDUCTASE, SHORT-CHAIN DEHYDROGENASE/REDUCTASE FAMILY (AFU_ORTHOLOGUE AFUA_5G02870)"/>
    <property type="match status" value="1"/>
</dbReference>
<reference evidence="3 4" key="1">
    <citation type="submission" date="2019-01" db="EMBL/GenBank/DDBJ databases">
        <authorList>
            <person name="Chen W.-M."/>
        </authorList>
    </citation>
    <scope>NUCLEOTIDE SEQUENCE [LARGE SCALE GENOMIC DNA]</scope>
    <source>
        <strain evidence="3 4">KYPC3</strain>
    </source>
</reference>
<dbReference type="PANTHER" id="PTHR43639:SF1">
    <property type="entry name" value="SHORT-CHAIN DEHYDROGENASE_REDUCTASE FAMILY PROTEIN"/>
    <property type="match status" value="1"/>
</dbReference>
<evidence type="ECO:0000256" key="1">
    <source>
        <dbReference type="ARBA" id="ARBA00006484"/>
    </source>
</evidence>
<dbReference type="AlphaFoldDB" id="A0A437R1X9"/>
<protein>
    <submittedName>
        <fullName evidence="3">Pteridine reductase</fullName>
        <ecNumber evidence="3">1.5.1.33</ecNumber>
    </submittedName>
</protein>
<gene>
    <name evidence="3" type="ORF">EOE67_04025</name>
</gene>
<evidence type="ECO:0000313" key="4">
    <source>
        <dbReference type="Proteomes" id="UP000283077"/>
    </source>
</evidence>
<dbReference type="Gene3D" id="3.40.50.720">
    <property type="entry name" value="NAD(P)-binding Rossmann-like Domain"/>
    <property type="match status" value="1"/>
</dbReference>